<evidence type="ECO:0008006" key="4">
    <source>
        <dbReference type="Google" id="ProtNLM"/>
    </source>
</evidence>
<reference evidence="2 3" key="1">
    <citation type="submission" date="2019-05" db="EMBL/GenBank/DDBJ databases">
        <title>Mycolicibacterium sphagni ENV482 genome assembly.</title>
        <authorList>
            <person name="Chen W."/>
            <person name="Faulkner N.W."/>
            <person name="Hyman M.R."/>
        </authorList>
    </citation>
    <scope>NUCLEOTIDE SEQUENCE [LARGE SCALE GENOMIC DNA]</scope>
    <source>
        <strain evidence="2 3">ENV482</strain>
    </source>
</reference>
<feature type="transmembrane region" description="Helical" evidence="1">
    <location>
        <begin position="338"/>
        <end position="359"/>
    </location>
</feature>
<gene>
    <name evidence="2" type="ORF">FEG63_17670</name>
</gene>
<comment type="caution">
    <text evidence="2">The sequence shown here is derived from an EMBL/GenBank/DDBJ whole genome shotgun (WGS) entry which is preliminary data.</text>
</comment>
<protein>
    <recommendedName>
        <fullName evidence="4">GTPase</fullName>
    </recommendedName>
</protein>
<proteinExistence type="predicted"/>
<evidence type="ECO:0000313" key="2">
    <source>
        <dbReference type="EMBL" id="NTY61375.1"/>
    </source>
</evidence>
<keyword evidence="3" id="KW-1185">Reference proteome</keyword>
<evidence type="ECO:0000256" key="1">
    <source>
        <dbReference type="SAM" id="Phobius"/>
    </source>
</evidence>
<dbReference type="InterPro" id="IPR027417">
    <property type="entry name" value="P-loop_NTPase"/>
</dbReference>
<dbReference type="SUPFAM" id="SSF52540">
    <property type="entry name" value="P-loop containing nucleoside triphosphate hydrolases"/>
    <property type="match status" value="1"/>
</dbReference>
<keyword evidence="1" id="KW-0812">Transmembrane</keyword>
<keyword evidence="1" id="KW-0472">Membrane</keyword>
<dbReference type="EMBL" id="VBSB01000010">
    <property type="protein sequence ID" value="NTY61375.1"/>
    <property type="molecule type" value="Genomic_DNA"/>
</dbReference>
<feature type="transmembrane region" description="Helical" evidence="1">
    <location>
        <begin position="365"/>
        <end position="391"/>
    </location>
</feature>
<name>A0ABX2JVD2_9MYCO</name>
<sequence>MRCRYRPRLAAVMGAGRRGRGATGMTETIDACLAPPSIIRRDVVVVAGPWLAGTSSVVAALRHRLPGRSVLEADELAAGEAPAAVVFVVSATAPLAESDCALLDVVAADTDAVIGVVSKIDVHRTWRDVLDADRALLIERAARYGDMVWVGAAAAPDLGPPVVDELVAALTATLADDTLDRRNRLRAWETRLISGYRRLDGDVEDAGGEARLAALREQRAAQLRRFRLDRPERTIAVRSQIQQARVQLSYFARARCATARTALQEDVATMTRRRLGGVTDEMRRRAVEVSSDVQQETVRQLADVGEQLGLAVEPALASCPVVEVGVAPLRSRGVETRLTMLLGAGFGLGIALTLSRLLADLAPQWAIGGAIGGAVVGLAAALWVVGVRGLLHDRALLDRWVTEITTALRTATEEWVATRVLAAEAAWGRAAAERDALEGADMEAAIARIDREIREYGVLRARAAAIRDRRAAAIERALMAVRAELNR</sequence>
<keyword evidence="1" id="KW-1133">Transmembrane helix</keyword>
<dbReference type="Proteomes" id="UP000708347">
    <property type="component" value="Unassembled WGS sequence"/>
</dbReference>
<organism evidence="2 3">
    <name type="scientific">Mycolicibacterium sphagni</name>
    <dbReference type="NCBI Taxonomy" id="1786"/>
    <lineage>
        <taxon>Bacteria</taxon>
        <taxon>Bacillati</taxon>
        <taxon>Actinomycetota</taxon>
        <taxon>Actinomycetes</taxon>
        <taxon>Mycobacteriales</taxon>
        <taxon>Mycobacteriaceae</taxon>
        <taxon>Mycolicibacterium</taxon>
    </lineage>
</organism>
<evidence type="ECO:0000313" key="3">
    <source>
        <dbReference type="Proteomes" id="UP000708347"/>
    </source>
</evidence>
<accession>A0ABX2JVD2</accession>